<evidence type="ECO:0000313" key="2">
    <source>
        <dbReference type="EMBL" id="KAF9579307.1"/>
    </source>
</evidence>
<name>A0A9P6FPN9_9FUNG</name>
<evidence type="ECO:0000313" key="3">
    <source>
        <dbReference type="Proteomes" id="UP000780801"/>
    </source>
</evidence>
<feature type="compositionally biased region" description="Polar residues" evidence="1">
    <location>
        <begin position="79"/>
        <end position="105"/>
    </location>
</feature>
<feature type="compositionally biased region" description="Low complexity" evidence="1">
    <location>
        <begin position="123"/>
        <end position="142"/>
    </location>
</feature>
<sequence length="232" mass="24085">MNIYGPLQTPVLLGMPPTQTHYRTNSVVDLNTFPLSHQGMGGESSGHYSALLSNLDATSSSTPQEIRRSMQPTYRRDSISTCSITSQEQHASLNSVTAMSSSQTRSDSKGAHGEQTGDNMNGSSSSNSSFLLSSPVPSSNSPAGLSEVTGSTPVVSTMAIVSSPLSYATGTQESTFPAPASWSIVSTQSLSPIANVPQLLTMSPTNALQFSSSNGAVFGLDQSSQSTTAPAI</sequence>
<keyword evidence="3" id="KW-1185">Reference proteome</keyword>
<accession>A0A9P6FPN9</accession>
<feature type="region of interest" description="Disordered" evidence="1">
    <location>
        <begin position="56"/>
        <end position="149"/>
    </location>
</feature>
<dbReference type="AlphaFoldDB" id="A0A9P6FPN9"/>
<reference evidence="2" key="1">
    <citation type="journal article" date="2020" name="Fungal Divers.">
        <title>Resolving the Mortierellaceae phylogeny through synthesis of multi-gene phylogenetics and phylogenomics.</title>
        <authorList>
            <person name="Vandepol N."/>
            <person name="Liber J."/>
            <person name="Desiro A."/>
            <person name="Na H."/>
            <person name="Kennedy M."/>
            <person name="Barry K."/>
            <person name="Grigoriev I.V."/>
            <person name="Miller A.N."/>
            <person name="O'Donnell K."/>
            <person name="Stajich J.E."/>
            <person name="Bonito G."/>
        </authorList>
    </citation>
    <scope>NUCLEOTIDE SEQUENCE</scope>
    <source>
        <strain evidence="2">KOD1015</strain>
    </source>
</reference>
<comment type="caution">
    <text evidence="2">The sequence shown here is derived from an EMBL/GenBank/DDBJ whole genome shotgun (WGS) entry which is preliminary data.</text>
</comment>
<dbReference type="EMBL" id="JAABOA010002872">
    <property type="protein sequence ID" value="KAF9579307.1"/>
    <property type="molecule type" value="Genomic_DNA"/>
</dbReference>
<organism evidence="2 3">
    <name type="scientific">Lunasporangiospora selenospora</name>
    <dbReference type="NCBI Taxonomy" id="979761"/>
    <lineage>
        <taxon>Eukaryota</taxon>
        <taxon>Fungi</taxon>
        <taxon>Fungi incertae sedis</taxon>
        <taxon>Mucoromycota</taxon>
        <taxon>Mortierellomycotina</taxon>
        <taxon>Mortierellomycetes</taxon>
        <taxon>Mortierellales</taxon>
        <taxon>Mortierellaceae</taxon>
        <taxon>Lunasporangiospora</taxon>
    </lineage>
</organism>
<dbReference type="Proteomes" id="UP000780801">
    <property type="component" value="Unassembled WGS sequence"/>
</dbReference>
<gene>
    <name evidence="2" type="ORF">BGW38_004490</name>
</gene>
<feature type="non-terminal residue" evidence="2">
    <location>
        <position position="232"/>
    </location>
</feature>
<evidence type="ECO:0000256" key="1">
    <source>
        <dbReference type="SAM" id="MobiDB-lite"/>
    </source>
</evidence>
<protein>
    <submittedName>
        <fullName evidence="2">Uncharacterized protein</fullName>
    </submittedName>
</protein>
<proteinExistence type="predicted"/>